<dbReference type="Proteomes" id="UP001499954">
    <property type="component" value="Unassembled WGS sequence"/>
</dbReference>
<reference evidence="1 2" key="1">
    <citation type="journal article" date="2019" name="Int. J. Syst. Evol. Microbiol.">
        <title>The Global Catalogue of Microorganisms (GCM) 10K type strain sequencing project: providing services to taxonomists for standard genome sequencing and annotation.</title>
        <authorList>
            <consortium name="The Broad Institute Genomics Platform"/>
            <consortium name="The Broad Institute Genome Sequencing Center for Infectious Disease"/>
            <person name="Wu L."/>
            <person name="Ma J."/>
        </authorList>
    </citation>
    <scope>NUCLEOTIDE SEQUENCE [LARGE SCALE GENOMIC DNA]</scope>
    <source>
        <strain evidence="1 2">JCM 13584</strain>
    </source>
</reference>
<evidence type="ECO:0000313" key="1">
    <source>
        <dbReference type="EMBL" id="GAA1954436.1"/>
    </source>
</evidence>
<proteinExistence type="predicted"/>
<evidence type="ECO:0008006" key="3">
    <source>
        <dbReference type="Google" id="ProtNLM"/>
    </source>
</evidence>
<dbReference type="EMBL" id="BAAAMK010000004">
    <property type="protein sequence ID" value="GAA1954436.1"/>
    <property type="molecule type" value="Genomic_DNA"/>
</dbReference>
<protein>
    <recommendedName>
        <fullName evidence="3">Transcriptional regulator, AbiEi antitoxin, Type IV TA system</fullName>
    </recommendedName>
</protein>
<gene>
    <name evidence="1" type="ORF">GCM10009717_20410</name>
</gene>
<name>A0ABN2QL49_9MICO</name>
<evidence type="ECO:0000313" key="2">
    <source>
        <dbReference type="Proteomes" id="UP001499954"/>
    </source>
</evidence>
<comment type="caution">
    <text evidence="1">The sequence shown here is derived from an EMBL/GenBank/DDBJ whole genome shotgun (WGS) entry which is preliminary data.</text>
</comment>
<accession>A0ABN2QL49</accession>
<sequence length="364" mass="39863">MLDPGVEDVRTGEPWRMELPRLPNGLIRFADVREAGLQRTLAADLAARRIVRVRRGVYVDAPPLGTPEWRRDELRHTHLVSAAAESMRAPVFTGFSALALLGLPSFGRWPRDVCVLADGPTGHRRPGVVAVAAPRPPDVERVQGGMFVTSVEFALVQACRVGTLAAALAAVDAALWVPSGAGRAPLTTIERLLGEHERLMPYPGSRRTEAVLVRATSRSQTVLETVSRLVIEECGFQAPVLQESFRLDELAMTADVDFWWPSVRAIGEADGRGKYLAGATAHGSAVPAGESLVSAIAARAVIREKDRENALRRRVTSMDRWDWTDMVRKDPLEQRLLAMGVPRTRQRRALVGSPEASVLRSDRA</sequence>
<keyword evidence="2" id="KW-1185">Reference proteome</keyword>
<organism evidence="1 2">
    <name type="scientific">Agromyces allii</name>
    <dbReference type="NCBI Taxonomy" id="393607"/>
    <lineage>
        <taxon>Bacteria</taxon>
        <taxon>Bacillati</taxon>
        <taxon>Actinomycetota</taxon>
        <taxon>Actinomycetes</taxon>
        <taxon>Micrococcales</taxon>
        <taxon>Microbacteriaceae</taxon>
        <taxon>Agromyces</taxon>
    </lineage>
</organism>